<dbReference type="InterPro" id="IPR028263">
    <property type="entry name" value="FliG_N"/>
</dbReference>
<dbReference type="KEGG" id="ddf:DEFDS_0523"/>
<dbReference type="NCBIfam" id="TIGR00207">
    <property type="entry name" value="fliG"/>
    <property type="match status" value="1"/>
</dbReference>
<dbReference type="Pfam" id="PF01706">
    <property type="entry name" value="FliG_C"/>
    <property type="match status" value="1"/>
</dbReference>
<feature type="domain" description="Flagellar motor switch protein FliG C-terminal" evidence="10">
    <location>
        <begin position="220"/>
        <end position="327"/>
    </location>
</feature>
<name>D3PBP4_DEFDS</name>
<keyword evidence="13" id="KW-0969">Cilium</keyword>
<dbReference type="GO" id="GO:0005886">
    <property type="term" value="C:plasma membrane"/>
    <property type="evidence" value="ECO:0007669"/>
    <property type="project" value="UniProtKB-SubCell"/>
</dbReference>
<keyword evidence="13" id="KW-0282">Flagellum</keyword>
<dbReference type="GO" id="GO:0006935">
    <property type="term" value="P:chemotaxis"/>
    <property type="evidence" value="ECO:0007669"/>
    <property type="project" value="UniProtKB-KW"/>
</dbReference>
<dbReference type="InterPro" id="IPR000090">
    <property type="entry name" value="Flg_Motor_Flig"/>
</dbReference>
<feature type="domain" description="Flagellar motor switch protein FliG middle" evidence="11">
    <location>
        <begin position="119"/>
        <end position="192"/>
    </location>
</feature>
<reference evidence="13 14" key="1">
    <citation type="journal article" date="2010" name="DNA Res.">
        <title>Bacterial lifestyle in a deep-sea hydrothermal vent chimney revealed by the genome sequence of the thermophilic bacterium Deferribacter desulfuricans SSM1.</title>
        <authorList>
            <person name="Takaki Y."/>
            <person name="Shimamura S."/>
            <person name="Nakagawa S."/>
            <person name="Fukuhara Y."/>
            <person name="Horikawa H."/>
            <person name="Ankai A."/>
            <person name="Harada T."/>
            <person name="Hosoyama A."/>
            <person name="Oguchi A."/>
            <person name="Fukui S."/>
            <person name="Fujita N."/>
            <person name="Takami H."/>
            <person name="Takai K."/>
        </authorList>
    </citation>
    <scope>NUCLEOTIDE SEQUENCE [LARGE SCALE GENOMIC DNA]</scope>
    <source>
        <strain evidence="14">DSM 14783 / JCM 11476 / NBRC 101012 / SSM1</strain>
    </source>
</reference>
<dbReference type="InterPro" id="IPR032779">
    <property type="entry name" value="FliG_M"/>
</dbReference>
<evidence type="ECO:0000259" key="12">
    <source>
        <dbReference type="Pfam" id="PF14842"/>
    </source>
</evidence>
<dbReference type="GO" id="GO:0071973">
    <property type="term" value="P:bacterial-type flagellum-dependent cell motility"/>
    <property type="evidence" value="ECO:0007669"/>
    <property type="project" value="InterPro"/>
</dbReference>
<protein>
    <recommendedName>
        <fullName evidence="4">Flagellar motor switch protein FliG</fullName>
    </recommendedName>
</protein>
<evidence type="ECO:0000259" key="10">
    <source>
        <dbReference type="Pfam" id="PF01706"/>
    </source>
</evidence>
<evidence type="ECO:0000256" key="2">
    <source>
        <dbReference type="ARBA" id="ARBA00004413"/>
    </source>
</evidence>
<evidence type="ECO:0000256" key="6">
    <source>
        <dbReference type="ARBA" id="ARBA00022500"/>
    </source>
</evidence>
<proteinExistence type="inferred from homology"/>
<dbReference type="PRINTS" id="PR00954">
    <property type="entry name" value="FLGMOTORFLIG"/>
</dbReference>
<dbReference type="HOGENOM" id="CLU_047835_0_0_0"/>
<evidence type="ECO:0000313" key="13">
    <source>
        <dbReference type="EMBL" id="BAI80017.1"/>
    </source>
</evidence>
<keyword evidence="7" id="KW-0283">Flagellar rotation</keyword>
<evidence type="ECO:0000313" key="14">
    <source>
        <dbReference type="Proteomes" id="UP000001520"/>
    </source>
</evidence>
<evidence type="ECO:0000256" key="9">
    <source>
        <dbReference type="ARBA" id="ARBA00023143"/>
    </source>
</evidence>
<dbReference type="eggNOG" id="COG1536">
    <property type="taxonomic scope" value="Bacteria"/>
</dbReference>
<dbReference type="RefSeq" id="WP_013007265.1">
    <property type="nucleotide sequence ID" value="NC_013939.1"/>
</dbReference>
<evidence type="ECO:0000256" key="8">
    <source>
        <dbReference type="ARBA" id="ARBA00023136"/>
    </source>
</evidence>
<dbReference type="STRING" id="639282.DEFDS_0523"/>
<dbReference type="GO" id="GO:0003774">
    <property type="term" value="F:cytoskeletal motor activity"/>
    <property type="evidence" value="ECO:0007669"/>
    <property type="project" value="InterPro"/>
</dbReference>
<evidence type="ECO:0000256" key="4">
    <source>
        <dbReference type="ARBA" id="ARBA00021870"/>
    </source>
</evidence>
<dbReference type="OrthoDB" id="9780302at2"/>
<dbReference type="PANTHER" id="PTHR30534:SF0">
    <property type="entry name" value="FLAGELLAR MOTOR SWITCH PROTEIN FLIG"/>
    <property type="match status" value="1"/>
</dbReference>
<dbReference type="InterPro" id="IPR011002">
    <property type="entry name" value="FliG_a-hlx"/>
</dbReference>
<gene>
    <name evidence="13" type="primary">fliG</name>
    <name evidence="13" type="ordered locus">DEFDS_0523</name>
</gene>
<dbReference type="PANTHER" id="PTHR30534">
    <property type="entry name" value="FLAGELLAR MOTOR SWITCH PROTEIN FLIG"/>
    <property type="match status" value="1"/>
</dbReference>
<keyword evidence="8" id="KW-0472">Membrane</keyword>
<dbReference type="Gene3D" id="1.10.220.30">
    <property type="match status" value="3"/>
</dbReference>
<keyword evidence="6" id="KW-0145">Chemotaxis</keyword>
<keyword evidence="5" id="KW-1003">Cell membrane</keyword>
<dbReference type="EMBL" id="AP011529">
    <property type="protein sequence ID" value="BAI80017.1"/>
    <property type="molecule type" value="Genomic_DNA"/>
</dbReference>
<dbReference type="Pfam" id="PF14841">
    <property type="entry name" value="FliG_M"/>
    <property type="match status" value="1"/>
</dbReference>
<keyword evidence="14" id="KW-1185">Reference proteome</keyword>
<organism evidence="13 14">
    <name type="scientific">Deferribacter desulfuricans (strain DSM 14783 / JCM 11476 / NBRC 101012 / SSM1)</name>
    <dbReference type="NCBI Taxonomy" id="639282"/>
    <lineage>
        <taxon>Bacteria</taxon>
        <taxon>Pseudomonadati</taxon>
        <taxon>Deferribacterota</taxon>
        <taxon>Deferribacteres</taxon>
        <taxon>Deferribacterales</taxon>
        <taxon>Deferribacteraceae</taxon>
        <taxon>Deferribacter</taxon>
    </lineage>
</organism>
<sequence length="336" mass="37732">MAEEREQLSGIKKAAILLITLGEEVSSKIMAELDDEEVADISKEIALTKIVDPAVADDVVEEFYNMYLAKKFISKGGLDYAKSVLTKSLGPERARKIIDRLTKLLEQSTGFEFLTKIDPKQLAKFIQNEHPQTIALILAHLDPSQAAEALAELPEDLKADVALRIANLQDISPAVIKTLSKTLEERFESISSYKVDVGGVKSVAEILNRMDRTTAKTTLERLEKDAPELVSQIRDMMFTFDDIRRLDNTAIQEILKRADKNTLTLALKGADEELQNKFFSNMSKRAVETMKEEMEYMGPVKLKEVEKAQHEIVQIVRELDEEGVISISGGEEEQYV</sequence>
<dbReference type="GO" id="GO:0009425">
    <property type="term" value="C:bacterial-type flagellum basal body"/>
    <property type="evidence" value="ECO:0007669"/>
    <property type="project" value="UniProtKB-SubCell"/>
</dbReference>
<dbReference type="Pfam" id="PF14842">
    <property type="entry name" value="FliG_N"/>
    <property type="match status" value="1"/>
</dbReference>
<comment type="subcellular location">
    <subcellularLocation>
        <location evidence="1">Bacterial flagellum basal body</location>
    </subcellularLocation>
    <subcellularLocation>
        <location evidence="2">Cell membrane</location>
        <topology evidence="2">Peripheral membrane protein</topology>
        <orientation evidence="2">Cytoplasmic side</orientation>
    </subcellularLocation>
</comment>
<evidence type="ECO:0000259" key="11">
    <source>
        <dbReference type="Pfam" id="PF14841"/>
    </source>
</evidence>
<feature type="domain" description="Flagellar motor switch protein FliG N-terminal" evidence="12">
    <location>
        <begin position="7"/>
        <end position="106"/>
    </location>
</feature>
<evidence type="ECO:0000256" key="7">
    <source>
        <dbReference type="ARBA" id="ARBA00022779"/>
    </source>
</evidence>
<comment type="similarity">
    <text evidence="3">Belongs to the FliG family.</text>
</comment>
<keyword evidence="13" id="KW-0966">Cell projection</keyword>
<dbReference type="PIRSF" id="PIRSF003161">
    <property type="entry name" value="FliG"/>
    <property type="match status" value="1"/>
</dbReference>
<dbReference type="SUPFAM" id="SSF48029">
    <property type="entry name" value="FliG"/>
    <property type="match status" value="2"/>
</dbReference>
<dbReference type="Proteomes" id="UP000001520">
    <property type="component" value="Chromosome"/>
</dbReference>
<dbReference type="InterPro" id="IPR023087">
    <property type="entry name" value="Flg_Motor_Flig_C"/>
</dbReference>
<evidence type="ECO:0000256" key="3">
    <source>
        <dbReference type="ARBA" id="ARBA00010299"/>
    </source>
</evidence>
<evidence type="ECO:0000256" key="5">
    <source>
        <dbReference type="ARBA" id="ARBA00022475"/>
    </source>
</evidence>
<keyword evidence="9" id="KW-0975">Bacterial flagellum</keyword>
<dbReference type="AlphaFoldDB" id="D3PBP4"/>
<evidence type="ECO:0000256" key="1">
    <source>
        <dbReference type="ARBA" id="ARBA00004117"/>
    </source>
</evidence>
<accession>D3PBP4</accession>